<feature type="region of interest" description="Disordered" evidence="1">
    <location>
        <begin position="127"/>
        <end position="213"/>
    </location>
</feature>
<evidence type="ECO:0000313" key="3">
    <source>
        <dbReference type="EMBL" id="KAF2729223.1"/>
    </source>
</evidence>
<sequence length="308" mass="33179">MAEATIQSSMSERNQYSSIHPDDDALSQALRAPGDISMAQLVQLTQQAPSSVASSSVGTRSSAVFTSQDPSTGTMPTSGKGYNFNDKGNAFVMDAAKGPSSLSATDGSGGEWDEQKEQDIDFAGFGSWADEDRGMQQPLRRAENSRRRPLQNRLRRAKKPPVVIHQGHRATASLSEDESVVEHAVQGSSHDGDDQCPRRPRKEEVERSSQSPANETLGRARVYTVLALILAIFLTFSTSAFCAVHHTGKQRMACTEGVVFVATVLISGLIVLAMSTARWALHTALLAGLFAFAVGSVLLFKLPVFMHA</sequence>
<feature type="region of interest" description="Disordered" evidence="1">
    <location>
        <begin position="45"/>
        <end position="82"/>
    </location>
</feature>
<keyword evidence="2" id="KW-0812">Transmembrane</keyword>
<accession>A0A9P4UXT3</accession>
<feature type="compositionally biased region" description="Low complexity" evidence="1">
    <location>
        <begin position="48"/>
        <end position="64"/>
    </location>
</feature>
<evidence type="ECO:0000313" key="4">
    <source>
        <dbReference type="Proteomes" id="UP000799444"/>
    </source>
</evidence>
<comment type="caution">
    <text evidence="3">The sequence shown here is derived from an EMBL/GenBank/DDBJ whole genome shotgun (WGS) entry which is preliminary data.</text>
</comment>
<feature type="compositionally biased region" description="Basic residues" evidence="1">
    <location>
        <begin position="147"/>
        <end position="159"/>
    </location>
</feature>
<dbReference type="AlphaFoldDB" id="A0A9P4UXT3"/>
<keyword evidence="2" id="KW-0472">Membrane</keyword>
<feature type="region of interest" description="Disordered" evidence="1">
    <location>
        <begin position="1"/>
        <end position="31"/>
    </location>
</feature>
<evidence type="ECO:0000256" key="2">
    <source>
        <dbReference type="SAM" id="Phobius"/>
    </source>
</evidence>
<keyword evidence="2" id="KW-1133">Transmembrane helix</keyword>
<evidence type="ECO:0008006" key="5">
    <source>
        <dbReference type="Google" id="ProtNLM"/>
    </source>
</evidence>
<reference evidence="3" key="1">
    <citation type="journal article" date="2020" name="Stud. Mycol.">
        <title>101 Dothideomycetes genomes: a test case for predicting lifestyles and emergence of pathogens.</title>
        <authorList>
            <person name="Haridas S."/>
            <person name="Albert R."/>
            <person name="Binder M."/>
            <person name="Bloem J."/>
            <person name="Labutti K."/>
            <person name="Salamov A."/>
            <person name="Andreopoulos B."/>
            <person name="Baker S."/>
            <person name="Barry K."/>
            <person name="Bills G."/>
            <person name="Bluhm B."/>
            <person name="Cannon C."/>
            <person name="Castanera R."/>
            <person name="Culley D."/>
            <person name="Daum C."/>
            <person name="Ezra D."/>
            <person name="Gonzalez J."/>
            <person name="Henrissat B."/>
            <person name="Kuo A."/>
            <person name="Liang C."/>
            <person name="Lipzen A."/>
            <person name="Lutzoni F."/>
            <person name="Magnuson J."/>
            <person name="Mondo S."/>
            <person name="Nolan M."/>
            <person name="Ohm R."/>
            <person name="Pangilinan J."/>
            <person name="Park H.-J."/>
            <person name="Ramirez L."/>
            <person name="Alfaro M."/>
            <person name="Sun H."/>
            <person name="Tritt A."/>
            <person name="Yoshinaga Y."/>
            <person name="Zwiers L.-H."/>
            <person name="Turgeon B."/>
            <person name="Goodwin S."/>
            <person name="Spatafora J."/>
            <person name="Crous P."/>
            <person name="Grigoriev I."/>
        </authorList>
    </citation>
    <scope>NUCLEOTIDE SEQUENCE</scope>
    <source>
        <strain evidence="3">CBS 125425</strain>
    </source>
</reference>
<name>A0A9P4UXT3_9PLEO</name>
<protein>
    <recommendedName>
        <fullName evidence="5">Transmembrane protein</fullName>
    </recommendedName>
</protein>
<feature type="transmembrane region" description="Helical" evidence="2">
    <location>
        <begin position="257"/>
        <end position="274"/>
    </location>
</feature>
<feature type="transmembrane region" description="Helical" evidence="2">
    <location>
        <begin position="280"/>
        <end position="300"/>
    </location>
</feature>
<feature type="transmembrane region" description="Helical" evidence="2">
    <location>
        <begin position="222"/>
        <end position="245"/>
    </location>
</feature>
<keyword evidence="4" id="KW-1185">Reference proteome</keyword>
<dbReference type="OrthoDB" id="3916171at2759"/>
<feature type="compositionally biased region" description="Polar residues" evidence="1">
    <location>
        <begin position="1"/>
        <end position="18"/>
    </location>
</feature>
<dbReference type="Proteomes" id="UP000799444">
    <property type="component" value="Unassembled WGS sequence"/>
</dbReference>
<organism evidence="3 4">
    <name type="scientific">Polyplosphaeria fusca</name>
    <dbReference type="NCBI Taxonomy" id="682080"/>
    <lineage>
        <taxon>Eukaryota</taxon>
        <taxon>Fungi</taxon>
        <taxon>Dikarya</taxon>
        <taxon>Ascomycota</taxon>
        <taxon>Pezizomycotina</taxon>
        <taxon>Dothideomycetes</taxon>
        <taxon>Pleosporomycetidae</taxon>
        <taxon>Pleosporales</taxon>
        <taxon>Tetraplosphaeriaceae</taxon>
        <taxon>Polyplosphaeria</taxon>
    </lineage>
</organism>
<gene>
    <name evidence="3" type="ORF">EJ04DRAFT_516096</name>
</gene>
<dbReference type="EMBL" id="ML996252">
    <property type="protein sequence ID" value="KAF2729223.1"/>
    <property type="molecule type" value="Genomic_DNA"/>
</dbReference>
<feature type="compositionally biased region" description="Basic and acidic residues" evidence="1">
    <location>
        <begin position="130"/>
        <end position="146"/>
    </location>
</feature>
<proteinExistence type="predicted"/>
<evidence type="ECO:0000256" key="1">
    <source>
        <dbReference type="SAM" id="MobiDB-lite"/>
    </source>
</evidence>
<feature type="compositionally biased region" description="Polar residues" evidence="1">
    <location>
        <begin position="65"/>
        <end position="77"/>
    </location>
</feature>
<feature type="compositionally biased region" description="Basic and acidic residues" evidence="1">
    <location>
        <begin position="190"/>
        <end position="207"/>
    </location>
</feature>